<evidence type="ECO:0000313" key="3">
    <source>
        <dbReference type="EMBL" id="ARF13273.1"/>
    </source>
</evidence>
<dbReference type="SUPFAM" id="SSF50494">
    <property type="entry name" value="Trypsin-like serine proteases"/>
    <property type="match status" value="1"/>
</dbReference>
<evidence type="ECO:0000256" key="1">
    <source>
        <dbReference type="ARBA" id="ARBA00022825"/>
    </source>
</evidence>
<dbReference type="InterPro" id="IPR001940">
    <property type="entry name" value="Peptidase_S1C"/>
</dbReference>
<feature type="transmembrane region" description="Helical" evidence="2">
    <location>
        <begin position="55"/>
        <end position="76"/>
    </location>
</feature>
<dbReference type="PRINTS" id="PR00834">
    <property type="entry name" value="PROTEASES2C"/>
</dbReference>
<proteinExistence type="predicted"/>
<dbReference type="InterPro" id="IPR009003">
    <property type="entry name" value="Peptidase_S1_PA"/>
</dbReference>
<dbReference type="InterPro" id="IPR043504">
    <property type="entry name" value="Peptidase_S1_PA_chymotrypsin"/>
</dbReference>
<keyword evidence="1" id="KW-0645">Protease</keyword>
<accession>A0ABM6JSS9</accession>
<organism evidence="3 4">
    <name type="scientific">Sporosarcina ureae</name>
    <dbReference type="NCBI Taxonomy" id="1571"/>
    <lineage>
        <taxon>Bacteria</taxon>
        <taxon>Bacillati</taxon>
        <taxon>Bacillota</taxon>
        <taxon>Bacilli</taxon>
        <taxon>Bacillales</taxon>
        <taxon>Caryophanaceae</taxon>
        <taxon>Sporosarcina</taxon>
    </lineage>
</organism>
<evidence type="ECO:0000313" key="4">
    <source>
        <dbReference type="Proteomes" id="UP000192486"/>
    </source>
</evidence>
<dbReference type="Proteomes" id="UP000192486">
    <property type="component" value="Chromosome"/>
</dbReference>
<reference evidence="3 4" key="1">
    <citation type="submission" date="2016-04" db="EMBL/GenBank/DDBJ databases">
        <title>Comparative Genomics and Epigenetics of Sporosarcina ureae.</title>
        <authorList>
            <person name="Oliver A.S."/>
            <person name="Cooper K.K."/>
        </authorList>
    </citation>
    <scope>NUCLEOTIDE SEQUENCE [LARGE SCALE GENOMIC DNA]</scope>
    <source>
        <strain evidence="3 4">S204</strain>
    </source>
</reference>
<keyword evidence="1" id="KW-0720">Serine protease</keyword>
<dbReference type="Pfam" id="PF13365">
    <property type="entry name" value="Trypsin_2"/>
    <property type="match status" value="1"/>
</dbReference>
<keyword evidence="4" id="KW-1185">Reference proteome</keyword>
<keyword evidence="2" id="KW-0472">Membrane</keyword>
<keyword evidence="2" id="KW-1133">Transmembrane helix</keyword>
<evidence type="ECO:0000256" key="2">
    <source>
        <dbReference type="SAM" id="Phobius"/>
    </source>
</evidence>
<protein>
    <submittedName>
        <fullName evidence="3">Peptidase S7</fullName>
    </submittedName>
</protein>
<sequence>MYEKEVGLVDSKDPYQEDLDDDELQDLVLEAQREALEKAAAEKNVRRTYRPFPKWMFWIMATTLALSTFAIVFQIYSIPALEFLQASSELSSDPQIAEYKEAVVVVATENTKGTGFSINEQGTIITNYHVVEGNESMIVSFPEGERFTADVTKVFPDIDLAVLEVNGTNLPHVTLAEETTFYDHEPITFIGNPLSFSGIANKGHTIDYKQLADWDIPVVMIKAPVYRGNSGSPVINEEGKVIGIVFATLDDETHGKVGLFIPVDAYYEAMSNEEK</sequence>
<gene>
    <name evidence="3" type="ORF">SporoS204_03210</name>
</gene>
<dbReference type="EMBL" id="CP015108">
    <property type="protein sequence ID" value="ARF13273.1"/>
    <property type="molecule type" value="Genomic_DNA"/>
</dbReference>
<keyword evidence="2" id="KW-0812">Transmembrane</keyword>
<dbReference type="PANTHER" id="PTHR43019">
    <property type="entry name" value="SERINE ENDOPROTEASE DEGS"/>
    <property type="match status" value="1"/>
</dbReference>
<name>A0ABM6JSS9_SPOUR</name>
<dbReference type="PANTHER" id="PTHR43019:SF23">
    <property type="entry name" value="PROTEASE DO-LIKE 5, CHLOROPLASTIC"/>
    <property type="match status" value="1"/>
</dbReference>
<keyword evidence="1" id="KW-0378">Hydrolase</keyword>
<dbReference type="Gene3D" id="2.40.10.10">
    <property type="entry name" value="Trypsin-like serine proteases"/>
    <property type="match status" value="2"/>
</dbReference>